<evidence type="ECO:0000256" key="1">
    <source>
        <dbReference type="SAM" id="MobiDB-lite"/>
    </source>
</evidence>
<sequence length="88" mass="9578">MTGLFDDDEGSKALEIARLLRAGPRTRHPGACGGMRGLGLLPCMIRVLAAFGRVNCAADATERPPDQTDPSRRSRAFLYTRSELADYP</sequence>
<dbReference type="Proteomes" id="UP001500729">
    <property type="component" value="Unassembled WGS sequence"/>
</dbReference>
<accession>A0ABP3P9P2</accession>
<evidence type="ECO:0000313" key="2">
    <source>
        <dbReference type="EMBL" id="GAA0560245.1"/>
    </source>
</evidence>
<reference evidence="3" key="1">
    <citation type="journal article" date="2019" name="Int. J. Syst. Evol. Microbiol.">
        <title>The Global Catalogue of Microorganisms (GCM) 10K type strain sequencing project: providing services to taxonomists for standard genome sequencing and annotation.</title>
        <authorList>
            <consortium name="The Broad Institute Genomics Platform"/>
            <consortium name="The Broad Institute Genome Sequencing Center for Infectious Disease"/>
            <person name="Wu L."/>
            <person name="Ma J."/>
        </authorList>
    </citation>
    <scope>NUCLEOTIDE SEQUENCE [LARGE SCALE GENOMIC DNA]</scope>
    <source>
        <strain evidence="3">JCM 10303</strain>
    </source>
</reference>
<gene>
    <name evidence="2" type="ORF">GCM10009533_66690</name>
</gene>
<dbReference type="EMBL" id="BAAAGS010000085">
    <property type="protein sequence ID" value="GAA0560245.1"/>
    <property type="molecule type" value="Genomic_DNA"/>
</dbReference>
<feature type="region of interest" description="Disordered" evidence="1">
    <location>
        <begin position="59"/>
        <end position="88"/>
    </location>
</feature>
<dbReference type="RefSeq" id="WP_143538228.1">
    <property type="nucleotide sequence ID" value="NZ_BAAAGS010000085.1"/>
</dbReference>
<keyword evidence="3" id="KW-1185">Reference proteome</keyword>
<proteinExistence type="predicted"/>
<name>A0ABP3P9P2_SACER</name>
<organism evidence="2 3">
    <name type="scientific">Saccharopolyspora erythraea</name>
    <name type="common">Streptomyces erythraeus</name>
    <dbReference type="NCBI Taxonomy" id="1836"/>
    <lineage>
        <taxon>Bacteria</taxon>
        <taxon>Bacillati</taxon>
        <taxon>Actinomycetota</taxon>
        <taxon>Actinomycetes</taxon>
        <taxon>Pseudonocardiales</taxon>
        <taxon>Pseudonocardiaceae</taxon>
        <taxon>Saccharopolyspora</taxon>
    </lineage>
</organism>
<evidence type="ECO:0000313" key="3">
    <source>
        <dbReference type="Proteomes" id="UP001500729"/>
    </source>
</evidence>
<comment type="caution">
    <text evidence="2">The sequence shown here is derived from an EMBL/GenBank/DDBJ whole genome shotgun (WGS) entry which is preliminary data.</text>
</comment>
<protein>
    <submittedName>
        <fullName evidence="2">Uncharacterized protein</fullName>
    </submittedName>
</protein>
<feature type="compositionally biased region" description="Basic and acidic residues" evidence="1">
    <location>
        <begin position="60"/>
        <end position="72"/>
    </location>
</feature>